<feature type="chain" id="PRO_5045191784" evidence="2">
    <location>
        <begin position="22"/>
        <end position="363"/>
    </location>
</feature>
<keyword evidence="2" id="KW-0732">Signal</keyword>
<keyword evidence="5" id="KW-1185">Reference proteome</keyword>
<accession>A0ABZ2K4Z8</accession>
<feature type="region of interest" description="Disordered" evidence="1">
    <location>
        <begin position="27"/>
        <end position="65"/>
    </location>
</feature>
<sequence>MKMRRIAYGAIVTGLVAVLLAACGSESDGSGKNPLNPGALDASGEGDGGPGSGNPDGGAGTCGGTVTSSHKVVPINLAVMFDTSKSLVQDPDGDNTQTRWVPMTQAMKAFFADAQTAGMSASLHYFPIINRDQSLCVPEMYAEPVVARTALPSVSFAASIDQKVPAGGSPMESAMRGAVAAAQQVAKARPAERAVVVLATDGGPNDCSSTYTNVLNVIAQAKAASPSIATVVVAVGPETANLNRLAAAGGTQKAIVVPPGDPAKAAQELRARLASLASGDAPCSLALSVADGRAVDRNAVTVTFTPGSGQPATLAYNATCAGNTGWQFLDSAGPATVALCTASCNALASDYKGSVSATYACVP</sequence>
<evidence type="ECO:0000313" key="4">
    <source>
        <dbReference type="EMBL" id="WXA92302.1"/>
    </source>
</evidence>
<dbReference type="SUPFAM" id="SSF53300">
    <property type="entry name" value="vWA-like"/>
    <property type="match status" value="1"/>
</dbReference>
<feature type="compositionally biased region" description="Gly residues" evidence="1">
    <location>
        <begin position="45"/>
        <end position="63"/>
    </location>
</feature>
<dbReference type="PROSITE" id="PS51257">
    <property type="entry name" value="PROKAR_LIPOPROTEIN"/>
    <property type="match status" value="1"/>
</dbReference>
<dbReference type="Proteomes" id="UP001379533">
    <property type="component" value="Chromosome"/>
</dbReference>
<name>A0ABZ2K4Z8_9BACT</name>
<evidence type="ECO:0000256" key="2">
    <source>
        <dbReference type="SAM" id="SignalP"/>
    </source>
</evidence>
<reference evidence="4 5" key="1">
    <citation type="submission" date="2021-12" db="EMBL/GenBank/DDBJ databases">
        <title>Discovery of the Pendulisporaceae a myxobacterial family with distinct sporulation behavior and unique specialized metabolism.</title>
        <authorList>
            <person name="Garcia R."/>
            <person name="Popoff A."/>
            <person name="Bader C.D."/>
            <person name="Loehr J."/>
            <person name="Walesch S."/>
            <person name="Walt C."/>
            <person name="Boldt J."/>
            <person name="Bunk B."/>
            <person name="Haeckl F.J.F.P.J."/>
            <person name="Gunesch A.P."/>
            <person name="Birkelbach J."/>
            <person name="Nuebel U."/>
            <person name="Pietschmann T."/>
            <person name="Bach T."/>
            <person name="Mueller R."/>
        </authorList>
    </citation>
    <scope>NUCLEOTIDE SEQUENCE [LARGE SCALE GENOMIC DNA]</scope>
    <source>
        <strain evidence="4 5">MSr12523</strain>
    </source>
</reference>
<feature type="signal peptide" evidence="2">
    <location>
        <begin position="1"/>
        <end position="21"/>
    </location>
</feature>
<dbReference type="Pfam" id="PF00092">
    <property type="entry name" value="VWA"/>
    <property type="match status" value="1"/>
</dbReference>
<evidence type="ECO:0000259" key="3">
    <source>
        <dbReference type="PROSITE" id="PS50234"/>
    </source>
</evidence>
<dbReference type="EMBL" id="CP089982">
    <property type="protein sequence ID" value="WXA92302.1"/>
    <property type="molecule type" value="Genomic_DNA"/>
</dbReference>
<organism evidence="4 5">
    <name type="scientific">Pendulispora brunnea</name>
    <dbReference type="NCBI Taxonomy" id="2905690"/>
    <lineage>
        <taxon>Bacteria</taxon>
        <taxon>Pseudomonadati</taxon>
        <taxon>Myxococcota</taxon>
        <taxon>Myxococcia</taxon>
        <taxon>Myxococcales</taxon>
        <taxon>Sorangiineae</taxon>
        <taxon>Pendulisporaceae</taxon>
        <taxon>Pendulispora</taxon>
    </lineage>
</organism>
<protein>
    <submittedName>
        <fullName evidence="4">VWA domain-containing protein</fullName>
    </submittedName>
</protein>
<dbReference type="PROSITE" id="PS50234">
    <property type="entry name" value="VWFA"/>
    <property type="match status" value="1"/>
</dbReference>
<proteinExistence type="predicted"/>
<dbReference type="Gene3D" id="3.40.50.410">
    <property type="entry name" value="von Willebrand factor, type A domain"/>
    <property type="match status" value="1"/>
</dbReference>
<dbReference type="InterPro" id="IPR036465">
    <property type="entry name" value="vWFA_dom_sf"/>
</dbReference>
<evidence type="ECO:0000256" key="1">
    <source>
        <dbReference type="SAM" id="MobiDB-lite"/>
    </source>
</evidence>
<feature type="domain" description="VWFA" evidence="3">
    <location>
        <begin position="76"/>
        <end position="273"/>
    </location>
</feature>
<dbReference type="InterPro" id="IPR002035">
    <property type="entry name" value="VWF_A"/>
</dbReference>
<evidence type="ECO:0000313" key="5">
    <source>
        <dbReference type="Proteomes" id="UP001379533"/>
    </source>
</evidence>
<dbReference type="RefSeq" id="WP_394842919.1">
    <property type="nucleotide sequence ID" value="NZ_CP089982.1"/>
</dbReference>
<gene>
    <name evidence="4" type="ORF">LZC95_38335</name>
</gene>